<keyword evidence="11" id="KW-0325">Glycoprotein</keyword>
<dbReference type="Gene3D" id="3.40.50.1820">
    <property type="entry name" value="alpha/beta hydrolase"/>
    <property type="match status" value="1"/>
</dbReference>
<evidence type="ECO:0000256" key="5">
    <source>
        <dbReference type="ARBA" id="ARBA00022801"/>
    </source>
</evidence>
<dbReference type="GO" id="GO:0019695">
    <property type="term" value="P:choline metabolic process"/>
    <property type="evidence" value="ECO:0007669"/>
    <property type="project" value="TreeGrafter"/>
</dbReference>
<dbReference type="InterPro" id="IPR029058">
    <property type="entry name" value="AB_hydrolase_fold"/>
</dbReference>
<dbReference type="InterPro" id="IPR013088">
    <property type="entry name" value="Znf_NHR/GATA"/>
</dbReference>
<dbReference type="GO" id="GO:0003990">
    <property type="term" value="F:acetylcholinesterase activity"/>
    <property type="evidence" value="ECO:0007669"/>
    <property type="project" value="TreeGrafter"/>
</dbReference>
<evidence type="ECO:0000256" key="1">
    <source>
        <dbReference type="ARBA" id="ARBA00005964"/>
    </source>
</evidence>
<dbReference type="SMART" id="SM00399">
    <property type="entry name" value="ZnF_C4"/>
    <property type="match status" value="1"/>
</dbReference>
<feature type="domain" description="Nuclear receptor" evidence="13">
    <location>
        <begin position="1"/>
        <end position="64"/>
    </location>
</feature>
<keyword evidence="6" id="KW-0862">Zinc</keyword>
<keyword evidence="4" id="KW-0863">Zinc-finger</keyword>
<keyword evidence="15" id="KW-1185">Reference proteome</keyword>
<dbReference type="Proteomes" id="UP000759131">
    <property type="component" value="Unassembled WGS sequence"/>
</dbReference>
<keyword evidence="3" id="KW-0479">Metal-binding</keyword>
<dbReference type="Gene3D" id="1.10.565.10">
    <property type="entry name" value="Retinoid X Receptor"/>
    <property type="match status" value="1"/>
</dbReference>
<dbReference type="SUPFAM" id="SSF53474">
    <property type="entry name" value="alpha/beta-Hydrolases"/>
    <property type="match status" value="1"/>
</dbReference>
<sequence length="789" mass="88867">MGKNFGALSCEPCKAFFRRNALKNKFKCRLGNNCSIDTITRRFCSKCRFDKCLAIGMRREFIASDEKKELKKMPVIPIARPIDGHKSDFNETEMYIISELIQSTQFGSIMGTNSVFKINDNHGFNFILTERFDNYVRNETKAVKGLTAFNTICEDDRILLLKYSCIEVTFLRSILYLNDTADYLQLQGMYPILTPTTHLHAFTSTLFITQISVRIGGKDPILTINEHFDGSKRLKRDPENAYFESFTEYLTTSTRSYKLPDGLSSGVVIKTTSGAVKGQTIRAFDTNIDQFLGIPYAEPPVGKLRFASPESIKTPKPGEIDGTQTGKACLQKKNDFLKDYFGNLSMSEDCLTLNVWTAQGLGVGSALKPVMFWIHGGWFQYGSSFQHTPDYFWFNGTYLAANDVVFVAINYRLGLFGFTYGADETAPGNVGFLDQVLALKWVRENIHQFGGDKDQITIFGHSAGSWSVSAHILSPLSKGLFKRAIMQSGADIMNKNRGLITRPEALSLAKSVAKNLNCSSDEDKWLECLKAVDAERLKSETPTTVYPLQDNTDFLPELPITAFNAHHFNPDVIAGVANRDGSSLAKYAVPQLLDGNVTKAMFTTLVQLAAIELHDVNATKMTEFYLRNVDTGNSDELKTAFYELYTDVSMRCPTYLFARQYAQHSPDSRVYFFDISYQSLNAYRWGCVGPQMGVCHGAEEEFMFGVPLMYPKTFTPLDAQFARTVTKMWIDFAKTGFVAFGNPDKKWPTIISTGSPVSMFKDLSPYVPQRVLRDAYYDNCDKFWGNYFQ</sequence>
<evidence type="ECO:0000256" key="10">
    <source>
        <dbReference type="ARBA" id="ARBA00023170"/>
    </source>
</evidence>
<proteinExistence type="inferred from homology"/>
<evidence type="ECO:0000256" key="4">
    <source>
        <dbReference type="ARBA" id="ARBA00022771"/>
    </source>
</evidence>
<dbReference type="PANTHER" id="PTHR43918:SF4">
    <property type="entry name" value="CARBOXYLIC ESTER HYDROLASE"/>
    <property type="match status" value="1"/>
</dbReference>
<dbReference type="InterPro" id="IPR050654">
    <property type="entry name" value="AChE-related_enzymes"/>
</dbReference>
<keyword evidence="9" id="KW-0804">Transcription</keyword>
<keyword evidence="2" id="KW-0719">Serine esterase</keyword>
<keyword evidence="5" id="KW-0378">Hydrolase</keyword>
<keyword evidence="7" id="KW-0805">Transcription regulation</keyword>
<accession>A0A7R9Q0W7</accession>
<evidence type="ECO:0000256" key="12">
    <source>
        <dbReference type="ARBA" id="ARBA00023242"/>
    </source>
</evidence>
<dbReference type="InterPro" id="IPR019826">
    <property type="entry name" value="Carboxylesterase_B_AS"/>
</dbReference>
<comment type="similarity">
    <text evidence="1">Belongs to the type-B carboxylesterase/lipase family.</text>
</comment>
<keyword evidence="12" id="KW-0539">Nucleus</keyword>
<evidence type="ECO:0000256" key="8">
    <source>
        <dbReference type="ARBA" id="ARBA00023125"/>
    </source>
</evidence>
<dbReference type="InterPro" id="IPR002018">
    <property type="entry name" value="CarbesteraseB"/>
</dbReference>
<reference evidence="14" key="1">
    <citation type="submission" date="2020-11" db="EMBL/GenBank/DDBJ databases">
        <authorList>
            <person name="Tran Van P."/>
        </authorList>
    </citation>
    <scope>NUCLEOTIDE SEQUENCE</scope>
</reference>
<evidence type="ECO:0000256" key="11">
    <source>
        <dbReference type="ARBA" id="ARBA00023180"/>
    </source>
</evidence>
<dbReference type="EMBL" id="CAJPIZ010004819">
    <property type="protein sequence ID" value="CAG2107969.1"/>
    <property type="molecule type" value="Genomic_DNA"/>
</dbReference>
<keyword evidence="10" id="KW-0675">Receptor</keyword>
<evidence type="ECO:0000313" key="14">
    <source>
        <dbReference type="EMBL" id="CAD7627539.1"/>
    </source>
</evidence>
<dbReference type="GO" id="GO:0008270">
    <property type="term" value="F:zinc ion binding"/>
    <property type="evidence" value="ECO:0007669"/>
    <property type="project" value="UniProtKB-KW"/>
</dbReference>
<dbReference type="PROSITE" id="PS51030">
    <property type="entry name" value="NUCLEAR_REC_DBD_2"/>
    <property type="match status" value="1"/>
</dbReference>
<dbReference type="InterPro" id="IPR035500">
    <property type="entry name" value="NHR-like_dom_sf"/>
</dbReference>
<evidence type="ECO:0000259" key="13">
    <source>
        <dbReference type="PROSITE" id="PS51030"/>
    </source>
</evidence>
<protein>
    <recommendedName>
        <fullName evidence="13">Nuclear receptor domain-containing protein</fullName>
    </recommendedName>
</protein>
<dbReference type="OrthoDB" id="6495301at2759"/>
<dbReference type="SUPFAM" id="SSF57716">
    <property type="entry name" value="Glucocorticoid receptor-like (DNA-binding domain)"/>
    <property type="match status" value="1"/>
</dbReference>
<name>A0A7R9Q0W7_9ACAR</name>
<keyword evidence="8" id="KW-0238">DNA-binding</keyword>
<evidence type="ECO:0000256" key="9">
    <source>
        <dbReference type="ARBA" id="ARBA00023163"/>
    </source>
</evidence>
<gene>
    <name evidence="14" type="ORF">OSB1V03_LOCUS7965</name>
</gene>
<dbReference type="GO" id="GO:0043565">
    <property type="term" value="F:sequence-specific DNA binding"/>
    <property type="evidence" value="ECO:0007669"/>
    <property type="project" value="InterPro"/>
</dbReference>
<dbReference type="PANTHER" id="PTHR43918">
    <property type="entry name" value="ACETYLCHOLINESTERASE"/>
    <property type="match status" value="1"/>
</dbReference>
<evidence type="ECO:0000313" key="15">
    <source>
        <dbReference type="Proteomes" id="UP000759131"/>
    </source>
</evidence>
<dbReference type="GO" id="GO:0005615">
    <property type="term" value="C:extracellular space"/>
    <property type="evidence" value="ECO:0007669"/>
    <property type="project" value="TreeGrafter"/>
</dbReference>
<dbReference type="Pfam" id="PF00105">
    <property type="entry name" value="zf-C4"/>
    <property type="match status" value="1"/>
</dbReference>
<dbReference type="EMBL" id="OC859394">
    <property type="protein sequence ID" value="CAD7627539.1"/>
    <property type="molecule type" value="Genomic_DNA"/>
</dbReference>
<dbReference type="GO" id="GO:0005886">
    <property type="term" value="C:plasma membrane"/>
    <property type="evidence" value="ECO:0007669"/>
    <property type="project" value="TreeGrafter"/>
</dbReference>
<dbReference type="SUPFAM" id="SSF48508">
    <property type="entry name" value="Nuclear receptor ligand-binding domain"/>
    <property type="match status" value="1"/>
</dbReference>
<evidence type="ECO:0000256" key="7">
    <source>
        <dbReference type="ARBA" id="ARBA00023015"/>
    </source>
</evidence>
<dbReference type="GO" id="GO:0006581">
    <property type="term" value="P:acetylcholine catabolic process"/>
    <property type="evidence" value="ECO:0007669"/>
    <property type="project" value="TreeGrafter"/>
</dbReference>
<dbReference type="PROSITE" id="PS00122">
    <property type="entry name" value="CARBOXYLESTERASE_B_1"/>
    <property type="match status" value="1"/>
</dbReference>
<evidence type="ECO:0000256" key="3">
    <source>
        <dbReference type="ARBA" id="ARBA00022723"/>
    </source>
</evidence>
<evidence type="ECO:0000256" key="2">
    <source>
        <dbReference type="ARBA" id="ARBA00022487"/>
    </source>
</evidence>
<dbReference type="AlphaFoldDB" id="A0A7R9Q0W7"/>
<organism evidence="14">
    <name type="scientific">Medioppia subpectinata</name>
    <dbReference type="NCBI Taxonomy" id="1979941"/>
    <lineage>
        <taxon>Eukaryota</taxon>
        <taxon>Metazoa</taxon>
        <taxon>Ecdysozoa</taxon>
        <taxon>Arthropoda</taxon>
        <taxon>Chelicerata</taxon>
        <taxon>Arachnida</taxon>
        <taxon>Acari</taxon>
        <taxon>Acariformes</taxon>
        <taxon>Sarcoptiformes</taxon>
        <taxon>Oribatida</taxon>
        <taxon>Brachypylina</taxon>
        <taxon>Oppioidea</taxon>
        <taxon>Oppiidae</taxon>
        <taxon>Medioppia</taxon>
    </lineage>
</organism>
<dbReference type="Pfam" id="PF00135">
    <property type="entry name" value="COesterase"/>
    <property type="match status" value="1"/>
</dbReference>
<evidence type="ECO:0000256" key="6">
    <source>
        <dbReference type="ARBA" id="ARBA00022833"/>
    </source>
</evidence>
<dbReference type="GO" id="GO:0003700">
    <property type="term" value="F:DNA-binding transcription factor activity"/>
    <property type="evidence" value="ECO:0007669"/>
    <property type="project" value="InterPro"/>
</dbReference>
<dbReference type="InterPro" id="IPR001628">
    <property type="entry name" value="Znf_hrmn_rcpt"/>
</dbReference>
<dbReference type="PRINTS" id="PR00047">
    <property type="entry name" value="STROIDFINGER"/>
</dbReference>
<dbReference type="Gene3D" id="3.30.50.10">
    <property type="entry name" value="Erythroid Transcription Factor GATA-1, subunit A"/>
    <property type="match status" value="1"/>
</dbReference>